<feature type="modified residue" description="4-aspartylphosphate" evidence="1">
    <location>
        <position position="76"/>
    </location>
</feature>
<dbReference type="InterPro" id="IPR050469">
    <property type="entry name" value="Diguanylate_Cyclase"/>
</dbReference>
<evidence type="ECO:0000256" key="1">
    <source>
        <dbReference type="PROSITE-ProRule" id="PRU00169"/>
    </source>
</evidence>
<dbReference type="SUPFAM" id="SSF52172">
    <property type="entry name" value="CheY-like"/>
    <property type="match status" value="1"/>
</dbReference>
<dbReference type="Pfam" id="PF00072">
    <property type="entry name" value="Response_reg"/>
    <property type="match status" value="1"/>
</dbReference>
<comment type="caution">
    <text evidence="4">The sequence shown here is derived from an EMBL/GenBank/DDBJ whole genome shotgun (WGS) entry which is preliminary data.</text>
</comment>
<reference evidence="4 5" key="1">
    <citation type="journal article" date="2018" name="Sci. Rep.">
        <title>A novel species of the marine cyanobacterium Acaryochloris with a unique pigment content and lifestyle.</title>
        <authorList>
            <person name="Partensky F."/>
            <person name="Six C."/>
            <person name="Ratin M."/>
            <person name="Garczarek L."/>
            <person name="Vaulot D."/>
            <person name="Probert I."/>
            <person name="Calteau A."/>
            <person name="Gourvil P."/>
            <person name="Marie D."/>
            <person name="Grebert T."/>
            <person name="Bouchier C."/>
            <person name="Le Panse S."/>
            <person name="Gachenot M."/>
            <person name="Rodriguez F."/>
            <person name="Garrido J.L."/>
        </authorList>
    </citation>
    <scope>NUCLEOTIDE SEQUENCE [LARGE SCALE GENOMIC DNA]</scope>
    <source>
        <strain evidence="4 5">RCC1774</strain>
    </source>
</reference>
<dbReference type="PANTHER" id="PTHR45138">
    <property type="entry name" value="REGULATORY COMPONENTS OF SENSORY TRANSDUCTION SYSTEM"/>
    <property type="match status" value="1"/>
</dbReference>
<dbReference type="InterPro" id="IPR011006">
    <property type="entry name" value="CheY-like_superfamily"/>
</dbReference>
<dbReference type="GO" id="GO:0052621">
    <property type="term" value="F:diguanylate cyclase activity"/>
    <property type="evidence" value="ECO:0007669"/>
    <property type="project" value="TreeGrafter"/>
</dbReference>
<dbReference type="EMBL" id="PQWO01000011">
    <property type="protein sequence ID" value="PZD72350.1"/>
    <property type="molecule type" value="Genomic_DNA"/>
</dbReference>
<dbReference type="InterPro" id="IPR001789">
    <property type="entry name" value="Sig_transdc_resp-reg_receiver"/>
</dbReference>
<gene>
    <name evidence="4" type="primary">cph2_13</name>
    <name evidence="4" type="ORF">C1752_03937</name>
</gene>
<evidence type="ECO:0000313" key="5">
    <source>
        <dbReference type="Proteomes" id="UP000248857"/>
    </source>
</evidence>
<dbReference type="CDD" id="cd01949">
    <property type="entry name" value="GGDEF"/>
    <property type="match status" value="1"/>
</dbReference>
<dbReference type="GO" id="GO:0000160">
    <property type="term" value="P:phosphorelay signal transduction system"/>
    <property type="evidence" value="ECO:0007669"/>
    <property type="project" value="InterPro"/>
</dbReference>
<dbReference type="InterPro" id="IPR029787">
    <property type="entry name" value="Nucleotide_cyclase"/>
</dbReference>
<dbReference type="GO" id="GO:0005886">
    <property type="term" value="C:plasma membrane"/>
    <property type="evidence" value="ECO:0007669"/>
    <property type="project" value="TreeGrafter"/>
</dbReference>
<sequence length="397" mass="44162">MFDKNVALLSEPASGDAEKHVQILMVEDDYQDVQLLKALLSQQEYCLDAMTHAQSISEALDCLRSSGDSIELVILDLSLPDAQGLDAYHKICSSCSEVPIIIHSGNIDESIAIEAVQRGAQDYLVKGKFDGHLLGRTIRYALERHQQYLELQSEKLKLQAITAALQHSNQQLEVTNQALEQLATIDELTQIYNRRRFDEVLWAEWRRLAREDSPLSLIMCDVDHFKAYNDTYGHPAGDACLQQVAAAIANIVQRPADLVARYGGEEFAFILPNTDLKGATHIAKDIQAAVQRLNLPHLASSTGDQVTLSLGVASMIPHQDVSPVQLVEAADRALYTAKRLGRNQTQVSLPDLESAITEVRQASHKAKEFCQTLKHARSSLARSLEPAKQQRVPQLRW</sequence>
<dbReference type="PANTHER" id="PTHR45138:SF9">
    <property type="entry name" value="DIGUANYLATE CYCLASE DGCM-RELATED"/>
    <property type="match status" value="1"/>
</dbReference>
<dbReference type="NCBIfam" id="TIGR00254">
    <property type="entry name" value="GGDEF"/>
    <property type="match status" value="1"/>
</dbReference>
<dbReference type="GO" id="GO:0043709">
    <property type="term" value="P:cell adhesion involved in single-species biofilm formation"/>
    <property type="evidence" value="ECO:0007669"/>
    <property type="project" value="TreeGrafter"/>
</dbReference>
<dbReference type="AlphaFoldDB" id="A0A2W1JF73"/>
<dbReference type="PROSITE" id="PS50110">
    <property type="entry name" value="RESPONSE_REGULATORY"/>
    <property type="match status" value="1"/>
</dbReference>
<name>A0A2W1JF73_9CYAN</name>
<evidence type="ECO:0000259" key="2">
    <source>
        <dbReference type="PROSITE" id="PS50110"/>
    </source>
</evidence>
<accession>A0A2W1JF73</accession>
<keyword evidence="1" id="KW-0597">Phosphoprotein</keyword>
<dbReference type="SMART" id="SM00448">
    <property type="entry name" value="REC"/>
    <property type="match status" value="1"/>
</dbReference>
<evidence type="ECO:0000259" key="3">
    <source>
        <dbReference type="PROSITE" id="PS50887"/>
    </source>
</evidence>
<dbReference type="SMART" id="SM00267">
    <property type="entry name" value="GGDEF"/>
    <property type="match status" value="1"/>
</dbReference>
<dbReference type="InterPro" id="IPR043128">
    <property type="entry name" value="Rev_trsase/Diguanyl_cyclase"/>
</dbReference>
<dbReference type="Proteomes" id="UP000248857">
    <property type="component" value="Unassembled WGS sequence"/>
</dbReference>
<protein>
    <submittedName>
        <fullName evidence="4">Phytochrome-like protein cph2</fullName>
    </submittedName>
</protein>
<proteinExistence type="predicted"/>
<evidence type="ECO:0000313" key="4">
    <source>
        <dbReference type="EMBL" id="PZD72350.1"/>
    </source>
</evidence>
<dbReference type="PROSITE" id="PS50887">
    <property type="entry name" value="GGDEF"/>
    <property type="match status" value="1"/>
</dbReference>
<dbReference type="Gene3D" id="3.30.70.270">
    <property type="match status" value="1"/>
</dbReference>
<dbReference type="OrthoDB" id="453368at2"/>
<dbReference type="RefSeq" id="WP_110987319.1">
    <property type="nucleotide sequence ID" value="NZ_CAWNWM010000011.1"/>
</dbReference>
<dbReference type="SUPFAM" id="SSF55073">
    <property type="entry name" value="Nucleotide cyclase"/>
    <property type="match status" value="1"/>
</dbReference>
<feature type="domain" description="GGDEF" evidence="3">
    <location>
        <begin position="213"/>
        <end position="350"/>
    </location>
</feature>
<dbReference type="InterPro" id="IPR000160">
    <property type="entry name" value="GGDEF_dom"/>
</dbReference>
<dbReference type="GO" id="GO:1902201">
    <property type="term" value="P:negative regulation of bacterial-type flagellum-dependent cell motility"/>
    <property type="evidence" value="ECO:0007669"/>
    <property type="project" value="TreeGrafter"/>
</dbReference>
<keyword evidence="5" id="KW-1185">Reference proteome</keyword>
<dbReference type="FunFam" id="3.30.70.270:FF:000001">
    <property type="entry name" value="Diguanylate cyclase domain protein"/>
    <property type="match status" value="1"/>
</dbReference>
<dbReference type="Pfam" id="PF00990">
    <property type="entry name" value="GGDEF"/>
    <property type="match status" value="1"/>
</dbReference>
<organism evidence="4 5">
    <name type="scientific">Acaryochloris thomasi RCC1774</name>
    <dbReference type="NCBI Taxonomy" id="1764569"/>
    <lineage>
        <taxon>Bacteria</taxon>
        <taxon>Bacillati</taxon>
        <taxon>Cyanobacteriota</taxon>
        <taxon>Cyanophyceae</taxon>
        <taxon>Acaryochloridales</taxon>
        <taxon>Acaryochloridaceae</taxon>
        <taxon>Acaryochloris</taxon>
        <taxon>Acaryochloris thomasi</taxon>
    </lineage>
</organism>
<dbReference type="Gene3D" id="3.40.50.2300">
    <property type="match status" value="1"/>
</dbReference>
<feature type="domain" description="Response regulatory" evidence="2">
    <location>
        <begin position="22"/>
        <end position="141"/>
    </location>
</feature>